<reference evidence="1 2" key="1">
    <citation type="submission" date="2017-08" db="EMBL/GenBank/DDBJ databases">
        <title>Pusillimonas indicus sp. nov., a member of the family Alcaligenaceae isolated from surface seawater.</title>
        <authorList>
            <person name="Li J."/>
        </authorList>
    </citation>
    <scope>NUCLEOTIDE SEQUENCE [LARGE SCALE GENOMIC DNA]</scope>
    <source>
        <strain evidence="1 2">L52-1-41</strain>
    </source>
</reference>
<gene>
    <name evidence="1" type="ORF">CJP73_16110</name>
</gene>
<comment type="caution">
    <text evidence="1">The sequence shown here is derived from an EMBL/GenBank/DDBJ whole genome shotgun (WGS) entry which is preliminary data.</text>
</comment>
<sequence length="198" mass="21300">MTIIGQTQTFLGDGDQHVSADRDPDSLLDCILAGVQKRLDTQIQLDPCEAQLGLPTLSAQTCNQSGFEHEMVDREHDALSGLVLDYGATQRRWIVFAEVKSRQHTDLIAYDIGVESVDGPGVAALELGVGLGPSDEIGADLMDQEQPPEIEIAQAQQIAGAGLDLQIIQGVDLVCFAVADMDERRNRASRSSPARCTA</sequence>
<accession>A0A3A1YPI5</accession>
<proteinExistence type="predicted"/>
<evidence type="ECO:0000313" key="1">
    <source>
        <dbReference type="EMBL" id="RIY38870.1"/>
    </source>
</evidence>
<dbReference type="AlphaFoldDB" id="A0A3A1YPI5"/>
<protein>
    <submittedName>
        <fullName evidence="1">Uncharacterized protein</fullName>
    </submittedName>
</protein>
<dbReference type="Proteomes" id="UP000266206">
    <property type="component" value="Unassembled WGS sequence"/>
</dbReference>
<dbReference type="EMBL" id="NQYH01000027">
    <property type="protein sequence ID" value="RIY38870.1"/>
    <property type="molecule type" value="Genomic_DNA"/>
</dbReference>
<name>A0A3A1YPI5_9BURK</name>
<organism evidence="1 2">
    <name type="scientific">Neopusillimonas maritima</name>
    <dbReference type="NCBI Taxonomy" id="2026239"/>
    <lineage>
        <taxon>Bacteria</taxon>
        <taxon>Pseudomonadati</taxon>
        <taxon>Pseudomonadota</taxon>
        <taxon>Betaproteobacteria</taxon>
        <taxon>Burkholderiales</taxon>
        <taxon>Alcaligenaceae</taxon>
        <taxon>Neopusillimonas</taxon>
    </lineage>
</organism>
<evidence type="ECO:0000313" key="2">
    <source>
        <dbReference type="Proteomes" id="UP000266206"/>
    </source>
</evidence>